<dbReference type="InterPro" id="IPR036388">
    <property type="entry name" value="WH-like_DNA-bd_sf"/>
</dbReference>
<dbReference type="CDD" id="cd00090">
    <property type="entry name" value="HTH_ARSR"/>
    <property type="match status" value="1"/>
</dbReference>
<dbReference type="PRINTS" id="PR00778">
    <property type="entry name" value="HTHARSR"/>
</dbReference>
<dbReference type="EMBL" id="JBHSMM010000001">
    <property type="protein sequence ID" value="MFC5439837.1"/>
    <property type="molecule type" value="Genomic_DNA"/>
</dbReference>
<proteinExistence type="predicted"/>
<dbReference type="InterPro" id="IPR001845">
    <property type="entry name" value="HTH_ArsR_DNA-bd_dom"/>
</dbReference>
<protein>
    <submittedName>
        <fullName evidence="2">ArsR/SmtB family transcription factor</fullName>
    </submittedName>
</protein>
<dbReference type="SMART" id="SM00418">
    <property type="entry name" value="HTH_ARSR"/>
    <property type="match status" value="1"/>
</dbReference>
<evidence type="ECO:0000259" key="1">
    <source>
        <dbReference type="PROSITE" id="PS50987"/>
    </source>
</evidence>
<dbReference type="InterPro" id="IPR036390">
    <property type="entry name" value="WH_DNA-bd_sf"/>
</dbReference>
<name>A0ABW0JUQ3_9GAMM</name>
<dbReference type="Proteomes" id="UP001596018">
    <property type="component" value="Unassembled WGS sequence"/>
</dbReference>
<dbReference type="RefSeq" id="WP_377339452.1">
    <property type="nucleotide sequence ID" value="NZ_JALBWS010000014.1"/>
</dbReference>
<gene>
    <name evidence="2" type="ORF">ACFPK0_07425</name>
</gene>
<dbReference type="InterPro" id="IPR052543">
    <property type="entry name" value="HTH_Metal-responsive_Reg"/>
</dbReference>
<dbReference type="SUPFAM" id="SSF46785">
    <property type="entry name" value="Winged helix' DNA-binding domain"/>
    <property type="match status" value="1"/>
</dbReference>
<dbReference type="PROSITE" id="PS50987">
    <property type="entry name" value="HTH_ARSR_2"/>
    <property type="match status" value="1"/>
</dbReference>
<dbReference type="PANTHER" id="PTHR39168:SF1">
    <property type="entry name" value="TRANSCRIPTIONAL REGULATORY PROTEIN"/>
    <property type="match status" value="1"/>
</dbReference>
<reference evidence="3" key="1">
    <citation type="journal article" date="2019" name="Int. J. Syst. Evol. Microbiol.">
        <title>The Global Catalogue of Microorganisms (GCM) 10K type strain sequencing project: providing services to taxonomists for standard genome sequencing and annotation.</title>
        <authorList>
            <consortium name="The Broad Institute Genomics Platform"/>
            <consortium name="The Broad Institute Genome Sequencing Center for Infectious Disease"/>
            <person name="Wu L."/>
            <person name="Ma J."/>
        </authorList>
    </citation>
    <scope>NUCLEOTIDE SEQUENCE [LARGE SCALE GENOMIC DNA]</scope>
    <source>
        <strain evidence="3">KACC 12822</strain>
    </source>
</reference>
<evidence type="ECO:0000313" key="2">
    <source>
        <dbReference type="EMBL" id="MFC5439837.1"/>
    </source>
</evidence>
<dbReference type="Pfam" id="PF12840">
    <property type="entry name" value="HTH_20"/>
    <property type="match status" value="1"/>
</dbReference>
<dbReference type="NCBIfam" id="NF033788">
    <property type="entry name" value="HTH_metalloreg"/>
    <property type="match status" value="1"/>
</dbReference>
<keyword evidence="3" id="KW-1185">Reference proteome</keyword>
<sequence>MPQPDLANIAALLADPSRATMLAALMDGRALTATELAATAQVSAPTASSHLARLTTSGLLTMIKQGRHRYFRIANEAVAHVAETLMAIAAGHPSPAPRTGPSDKALRRARVCYDHLAGELGVQLLNGLLAAGYLSERDGALTLPPAGERWCIEFGIDLATLRHSRRPLCRGCLDWSERRTHLSGALGAAILERMLARGWVRRQSQGRALVVSPAGVRFVQQL</sequence>
<comment type="caution">
    <text evidence="2">The sequence shown here is derived from an EMBL/GenBank/DDBJ whole genome shotgun (WGS) entry which is preliminary data.</text>
</comment>
<dbReference type="Gene3D" id="1.10.10.10">
    <property type="entry name" value="Winged helix-like DNA-binding domain superfamily/Winged helix DNA-binding domain"/>
    <property type="match status" value="1"/>
</dbReference>
<evidence type="ECO:0000313" key="3">
    <source>
        <dbReference type="Proteomes" id="UP001596018"/>
    </source>
</evidence>
<dbReference type="PANTHER" id="PTHR39168">
    <property type="entry name" value="TRANSCRIPTIONAL REGULATOR-RELATED"/>
    <property type="match status" value="1"/>
</dbReference>
<organism evidence="2 3">
    <name type="scientific">Rhodanobacter ginsenosidimutans</name>
    <dbReference type="NCBI Taxonomy" id="490571"/>
    <lineage>
        <taxon>Bacteria</taxon>
        <taxon>Pseudomonadati</taxon>
        <taxon>Pseudomonadota</taxon>
        <taxon>Gammaproteobacteria</taxon>
        <taxon>Lysobacterales</taxon>
        <taxon>Rhodanobacteraceae</taxon>
        <taxon>Rhodanobacter</taxon>
    </lineage>
</organism>
<accession>A0ABW0JUQ3</accession>
<feature type="domain" description="HTH arsR-type" evidence="1">
    <location>
        <begin position="1"/>
        <end position="93"/>
    </location>
</feature>
<dbReference type="InterPro" id="IPR011991">
    <property type="entry name" value="ArsR-like_HTH"/>
</dbReference>